<reference evidence="1 2" key="1">
    <citation type="submission" date="2008-08" db="EMBL/GenBank/DDBJ databases">
        <authorList>
            <person name="Madupu R."/>
            <person name="Durkin A.S."/>
            <person name="Torralba M."/>
            <person name="Methe B."/>
            <person name="Sutton G.G."/>
            <person name="Strausberg R.L."/>
            <person name="Nelson K.E."/>
        </authorList>
    </citation>
    <scope>NUCLEOTIDE SEQUENCE [LARGE SCALE GENOMIC DNA]</scope>
    <source>
        <strain evidence="1 2">RM3267</strain>
    </source>
</reference>
<gene>
    <name evidence="1" type="ORF">CAMRE0001_2971</name>
</gene>
<dbReference type="Proteomes" id="UP000003082">
    <property type="component" value="Unassembled WGS sequence"/>
</dbReference>
<evidence type="ECO:0000313" key="2">
    <source>
        <dbReference type="Proteomes" id="UP000003082"/>
    </source>
</evidence>
<dbReference type="EMBL" id="ACFU01000058">
    <property type="protein sequence ID" value="EEF12562.1"/>
    <property type="molecule type" value="Genomic_DNA"/>
</dbReference>
<comment type="caution">
    <text evidence="1">The sequence shown here is derived from an EMBL/GenBank/DDBJ whole genome shotgun (WGS) entry which is preliminary data.</text>
</comment>
<organism evidence="1 2">
    <name type="scientific">Campylobacter rectus RM3267</name>
    <dbReference type="NCBI Taxonomy" id="553218"/>
    <lineage>
        <taxon>Bacteria</taxon>
        <taxon>Pseudomonadati</taxon>
        <taxon>Campylobacterota</taxon>
        <taxon>Epsilonproteobacteria</taxon>
        <taxon>Campylobacterales</taxon>
        <taxon>Campylobacteraceae</taxon>
        <taxon>Campylobacter</taxon>
    </lineage>
</organism>
<dbReference type="AlphaFoldDB" id="B9D623"/>
<accession>B9D623</accession>
<protein>
    <submittedName>
        <fullName evidence="1">Uncharacterized protein</fullName>
    </submittedName>
</protein>
<proteinExistence type="predicted"/>
<sequence length="52" mass="6117">MLGNARAIKIYSTKNAPKNQKRQIWAQILNFTEPSLRFWSFKHVRSFAPNNP</sequence>
<name>B9D623_CAMRE</name>
<keyword evidence="2" id="KW-1185">Reference proteome</keyword>
<evidence type="ECO:0000313" key="1">
    <source>
        <dbReference type="EMBL" id="EEF12562.1"/>
    </source>
</evidence>